<dbReference type="InterPro" id="IPR034660">
    <property type="entry name" value="DinB/YfiT-like"/>
</dbReference>
<feature type="region of interest" description="Disordered" evidence="1">
    <location>
        <begin position="1"/>
        <end position="23"/>
    </location>
</feature>
<dbReference type="OrthoDB" id="5564877at2759"/>
<feature type="domain" description="DinB-like" evidence="2">
    <location>
        <begin position="54"/>
        <end position="171"/>
    </location>
</feature>
<dbReference type="STRING" id="92696.A0A4R0RMT1"/>
<reference evidence="3 4" key="1">
    <citation type="submission" date="2018-11" db="EMBL/GenBank/DDBJ databases">
        <title>Genome assembly of Steccherinum ochraceum LE-BIN_3174, the white-rot fungus of the Steccherinaceae family (The Residual Polyporoid clade, Polyporales, Basidiomycota).</title>
        <authorList>
            <person name="Fedorova T.V."/>
            <person name="Glazunova O.A."/>
            <person name="Landesman E.O."/>
            <person name="Moiseenko K.V."/>
            <person name="Psurtseva N.V."/>
            <person name="Savinova O.S."/>
            <person name="Shakhova N.V."/>
            <person name="Tyazhelova T.V."/>
            <person name="Vasina D.V."/>
        </authorList>
    </citation>
    <scope>NUCLEOTIDE SEQUENCE [LARGE SCALE GENOMIC DNA]</scope>
    <source>
        <strain evidence="3 4">LE-BIN_3174</strain>
    </source>
</reference>
<dbReference type="InterPro" id="IPR024775">
    <property type="entry name" value="DinB-like"/>
</dbReference>
<dbReference type="EMBL" id="RWJN01000028">
    <property type="protein sequence ID" value="TCD70090.1"/>
    <property type="molecule type" value="Genomic_DNA"/>
</dbReference>
<evidence type="ECO:0000313" key="4">
    <source>
        <dbReference type="Proteomes" id="UP000292702"/>
    </source>
</evidence>
<name>A0A4R0RMT1_9APHY</name>
<accession>A0A4R0RMT1</accession>
<dbReference type="AlphaFoldDB" id="A0A4R0RMT1"/>
<keyword evidence="4" id="KW-1185">Reference proteome</keyword>
<organism evidence="3 4">
    <name type="scientific">Steccherinum ochraceum</name>
    <dbReference type="NCBI Taxonomy" id="92696"/>
    <lineage>
        <taxon>Eukaryota</taxon>
        <taxon>Fungi</taxon>
        <taxon>Dikarya</taxon>
        <taxon>Basidiomycota</taxon>
        <taxon>Agaricomycotina</taxon>
        <taxon>Agaricomycetes</taxon>
        <taxon>Polyporales</taxon>
        <taxon>Steccherinaceae</taxon>
        <taxon>Steccherinum</taxon>
    </lineage>
</organism>
<dbReference type="PANTHER" id="PTHR39473">
    <property type="match status" value="1"/>
</dbReference>
<evidence type="ECO:0000259" key="2">
    <source>
        <dbReference type="Pfam" id="PF12867"/>
    </source>
</evidence>
<dbReference type="Proteomes" id="UP000292702">
    <property type="component" value="Unassembled WGS sequence"/>
</dbReference>
<comment type="caution">
    <text evidence="3">The sequence shown here is derived from an EMBL/GenBank/DDBJ whole genome shotgun (WGS) entry which is preliminary data.</text>
</comment>
<dbReference type="Pfam" id="PF12867">
    <property type="entry name" value="DinB_2"/>
    <property type="match status" value="1"/>
</dbReference>
<evidence type="ECO:0000256" key="1">
    <source>
        <dbReference type="SAM" id="MobiDB-lite"/>
    </source>
</evidence>
<protein>
    <recommendedName>
        <fullName evidence="2">DinB-like domain-containing protein</fullName>
    </recommendedName>
</protein>
<dbReference type="PANTHER" id="PTHR39473:SF1">
    <property type="entry name" value="DINB-LIKE DOMAIN-CONTAINING PROTEIN"/>
    <property type="match status" value="1"/>
</dbReference>
<gene>
    <name evidence="3" type="ORF">EIP91_005072</name>
</gene>
<evidence type="ECO:0000313" key="3">
    <source>
        <dbReference type="EMBL" id="TCD70090.1"/>
    </source>
</evidence>
<proteinExistence type="predicted"/>
<dbReference type="SUPFAM" id="SSF109854">
    <property type="entry name" value="DinB/YfiT-like putative metalloenzymes"/>
    <property type="match status" value="1"/>
</dbReference>
<feature type="compositionally biased region" description="Polar residues" evidence="1">
    <location>
        <begin position="1"/>
        <end position="10"/>
    </location>
</feature>
<sequence length="209" mass="22666">MPAAISSTDGTAVHNGAGSTASSQVDEAKALERLLEVSTLVLAQAVNLVDNSLVSDDQLTAKSQYIPGSTIGKHLRHARDHFMLLMDSMTTSAPHILNYDVRSRNTPMESCRQSALDAFSEAIARLRREVPTIALDEPITLHAVTPYPQIVQTSFGRELWFAALHAVHHWSMVRVIAGEMGITLEESFGFAPSTLVHQGSEAPLGKPKI</sequence>